<dbReference type="SMART" id="SM00184">
    <property type="entry name" value="RING"/>
    <property type="match status" value="1"/>
</dbReference>
<dbReference type="Pfam" id="PF00643">
    <property type="entry name" value="zf-B_box"/>
    <property type="match status" value="1"/>
</dbReference>
<dbReference type="PROSITE" id="PS00518">
    <property type="entry name" value="ZF_RING_1"/>
    <property type="match status" value="1"/>
</dbReference>
<reference evidence="9" key="1">
    <citation type="submission" date="2011-12" db="EMBL/GenBank/DDBJ databases">
        <title>The Draft Genome of Lepisosteus oculatus.</title>
        <authorList>
            <consortium name="The Broad Institute Genome Assembly &amp; Analysis Group"/>
            <consortium name="Computational R&amp;D Group"/>
            <consortium name="and Sequencing Platform"/>
            <person name="Di Palma F."/>
            <person name="Alfoldi J."/>
            <person name="Johnson J."/>
            <person name="Berlin A."/>
            <person name="Gnerre S."/>
            <person name="Jaffe D."/>
            <person name="MacCallum I."/>
            <person name="Young S."/>
            <person name="Walker B.J."/>
            <person name="Lander E.S."/>
            <person name="Lindblad-Toh K."/>
        </authorList>
    </citation>
    <scope>NUCLEOTIDE SEQUENCE [LARGE SCALE GENOMIC DNA]</scope>
</reference>
<dbReference type="Ensembl" id="ENSLOCT00000000728.1">
    <property type="protein sequence ID" value="ENSLOCP00000000725.1"/>
    <property type="gene ID" value="ENSLOCG00000000658.1"/>
</dbReference>
<dbReference type="InterPro" id="IPR000315">
    <property type="entry name" value="Znf_B-box"/>
</dbReference>
<dbReference type="InParanoid" id="W5LX68"/>
<protein>
    <recommendedName>
        <fullName evidence="10">RING-type domain-containing protein</fullName>
    </recommendedName>
</protein>
<dbReference type="PANTHER" id="PTHR24103">
    <property type="entry name" value="E3 UBIQUITIN-PROTEIN LIGASE TRIM"/>
    <property type="match status" value="1"/>
</dbReference>
<evidence type="ECO:0000259" key="7">
    <source>
        <dbReference type="PROSITE" id="PS50119"/>
    </source>
</evidence>
<evidence type="ECO:0000256" key="4">
    <source>
        <dbReference type="ARBA" id="ARBA00022833"/>
    </source>
</evidence>
<dbReference type="InterPro" id="IPR017907">
    <property type="entry name" value="Znf_RING_CS"/>
</dbReference>
<feature type="domain" description="B box-type" evidence="7">
    <location>
        <begin position="87"/>
        <end position="128"/>
    </location>
</feature>
<dbReference type="eggNOG" id="KOG2177">
    <property type="taxonomic scope" value="Eukaryota"/>
</dbReference>
<dbReference type="SMART" id="SM00336">
    <property type="entry name" value="BBOX"/>
    <property type="match status" value="1"/>
</dbReference>
<dbReference type="GO" id="GO:0008270">
    <property type="term" value="F:zinc ion binding"/>
    <property type="evidence" value="ECO:0007669"/>
    <property type="project" value="UniProtKB-KW"/>
</dbReference>
<evidence type="ECO:0008006" key="10">
    <source>
        <dbReference type="Google" id="ProtNLM"/>
    </source>
</evidence>
<organism evidence="8 9">
    <name type="scientific">Lepisosteus oculatus</name>
    <name type="common">Spotted gar</name>
    <dbReference type="NCBI Taxonomy" id="7918"/>
    <lineage>
        <taxon>Eukaryota</taxon>
        <taxon>Metazoa</taxon>
        <taxon>Chordata</taxon>
        <taxon>Craniata</taxon>
        <taxon>Vertebrata</taxon>
        <taxon>Euteleostomi</taxon>
        <taxon>Actinopterygii</taxon>
        <taxon>Neopterygii</taxon>
        <taxon>Holostei</taxon>
        <taxon>Semionotiformes</taxon>
        <taxon>Lepisosteidae</taxon>
        <taxon>Lepisosteus</taxon>
    </lineage>
</organism>
<keyword evidence="3 5" id="KW-0863">Zinc-finger</keyword>
<keyword evidence="2" id="KW-0479">Metal-binding</keyword>
<dbReference type="Gene3D" id="3.30.40.10">
    <property type="entry name" value="Zinc/RING finger domain, C3HC4 (zinc finger)"/>
    <property type="match status" value="1"/>
</dbReference>
<dbReference type="GeneTree" id="ENSGT01030000234583"/>
<evidence type="ECO:0000259" key="6">
    <source>
        <dbReference type="PROSITE" id="PS50089"/>
    </source>
</evidence>
<evidence type="ECO:0000256" key="2">
    <source>
        <dbReference type="ARBA" id="ARBA00022723"/>
    </source>
</evidence>
<keyword evidence="4" id="KW-0862">Zinc</keyword>
<dbReference type="SUPFAM" id="SSF57845">
    <property type="entry name" value="B-box zinc-binding domain"/>
    <property type="match status" value="1"/>
</dbReference>
<proteinExistence type="inferred from homology"/>
<reference evidence="8" key="2">
    <citation type="submission" date="2025-08" db="UniProtKB">
        <authorList>
            <consortium name="Ensembl"/>
        </authorList>
    </citation>
    <scope>IDENTIFICATION</scope>
</reference>
<comment type="similarity">
    <text evidence="1">Belongs to the TRIM/RBCC family.</text>
</comment>
<reference evidence="8" key="3">
    <citation type="submission" date="2025-09" db="UniProtKB">
        <authorList>
            <consortium name="Ensembl"/>
        </authorList>
    </citation>
    <scope>IDENTIFICATION</scope>
</reference>
<dbReference type="InterPro" id="IPR001841">
    <property type="entry name" value="Znf_RING"/>
</dbReference>
<dbReference type="Gene3D" id="3.30.160.60">
    <property type="entry name" value="Classic Zinc Finger"/>
    <property type="match status" value="1"/>
</dbReference>
<keyword evidence="9" id="KW-1185">Reference proteome</keyword>
<evidence type="ECO:0000256" key="3">
    <source>
        <dbReference type="ARBA" id="ARBA00022771"/>
    </source>
</evidence>
<name>W5LX68_LEPOC</name>
<accession>W5LX68</accession>
<dbReference type="PROSITE" id="PS50119">
    <property type="entry name" value="ZF_BBOX"/>
    <property type="match status" value="1"/>
</dbReference>
<dbReference type="InterPro" id="IPR013083">
    <property type="entry name" value="Znf_RING/FYVE/PHD"/>
</dbReference>
<feature type="domain" description="RING-type" evidence="6">
    <location>
        <begin position="15"/>
        <end position="57"/>
    </location>
</feature>
<dbReference type="Bgee" id="ENSLOCG00000000658">
    <property type="expression patterns" value="Expressed in intestine and 3 other cell types or tissues"/>
</dbReference>
<dbReference type="STRING" id="7918.ENSLOCP00000000725"/>
<dbReference type="AlphaFoldDB" id="W5LX68"/>
<dbReference type="SUPFAM" id="SSF57850">
    <property type="entry name" value="RING/U-box"/>
    <property type="match status" value="1"/>
</dbReference>
<evidence type="ECO:0000256" key="1">
    <source>
        <dbReference type="ARBA" id="ARBA00008518"/>
    </source>
</evidence>
<dbReference type="InterPro" id="IPR018957">
    <property type="entry name" value="Znf_C3HC4_RING-type"/>
</dbReference>
<evidence type="ECO:0000313" key="9">
    <source>
        <dbReference type="Proteomes" id="UP000018468"/>
    </source>
</evidence>
<dbReference type="HOGENOM" id="CLU_013137_6_4_1"/>
<dbReference type="OMA" id="RECMESH"/>
<dbReference type="Proteomes" id="UP000018468">
    <property type="component" value="Unassembled WGS sequence"/>
</dbReference>
<dbReference type="Pfam" id="PF00097">
    <property type="entry name" value="zf-C3HC4"/>
    <property type="match status" value="1"/>
</dbReference>
<evidence type="ECO:0000313" key="8">
    <source>
        <dbReference type="Ensembl" id="ENSLOCP00000000725.1"/>
    </source>
</evidence>
<dbReference type="PROSITE" id="PS50089">
    <property type="entry name" value="ZF_RING_2"/>
    <property type="match status" value="1"/>
</dbReference>
<sequence>ERMASGSNPEENVMCAVCLDIFTDPVTLQSCYHSFCRECMESHRAATIPDPLCPVCRTPISETNLWSDQQLRNMSENVREERMGRRQREALCQGHQKILELFCQTDLVLACWSCVEAVEHRGHTLEVVEDAAERHK</sequence>
<dbReference type="InterPro" id="IPR050143">
    <property type="entry name" value="TRIM/RBCC"/>
</dbReference>
<evidence type="ECO:0000256" key="5">
    <source>
        <dbReference type="PROSITE-ProRule" id="PRU00024"/>
    </source>
</evidence>